<protein>
    <submittedName>
        <fullName evidence="2">Uncharacterized protein</fullName>
    </submittedName>
</protein>
<proteinExistence type="predicted"/>
<reference evidence="2" key="2">
    <citation type="submission" date="2020-11" db="EMBL/GenBank/DDBJ databases">
        <authorList>
            <person name="McCartney M.A."/>
            <person name="Auch B."/>
            <person name="Kono T."/>
            <person name="Mallez S."/>
            <person name="Becker A."/>
            <person name="Gohl D.M."/>
            <person name="Silverstein K.A.T."/>
            <person name="Koren S."/>
            <person name="Bechman K.B."/>
            <person name="Herman A."/>
            <person name="Abrahante J.E."/>
            <person name="Garbe J."/>
        </authorList>
    </citation>
    <scope>NUCLEOTIDE SEQUENCE</scope>
    <source>
        <strain evidence="2">Duluth1</strain>
        <tissue evidence="2">Whole animal</tissue>
    </source>
</reference>
<organism evidence="2 3">
    <name type="scientific">Dreissena polymorpha</name>
    <name type="common">Zebra mussel</name>
    <name type="synonym">Mytilus polymorpha</name>
    <dbReference type="NCBI Taxonomy" id="45954"/>
    <lineage>
        <taxon>Eukaryota</taxon>
        <taxon>Metazoa</taxon>
        <taxon>Spiralia</taxon>
        <taxon>Lophotrochozoa</taxon>
        <taxon>Mollusca</taxon>
        <taxon>Bivalvia</taxon>
        <taxon>Autobranchia</taxon>
        <taxon>Heteroconchia</taxon>
        <taxon>Euheterodonta</taxon>
        <taxon>Imparidentia</taxon>
        <taxon>Neoheterodontei</taxon>
        <taxon>Myida</taxon>
        <taxon>Dreissenoidea</taxon>
        <taxon>Dreissenidae</taxon>
        <taxon>Dreissena</taxon>
    </lineage>
</organism>
<gene>
    <name evidence="2" type="ORF">DPMN_183188</name>
</gene>
<evidence type="ECO:0000313" key="3">
    <source>
        <dbReference type="Proteomes" id="UP000828390"/>
    </source>
</evidence>
<accession>A0A9D4DH26</accession>
<sequence length="244" mass="26932">MLTLAALVFITAARSITACSCNRKWKHVLTTSKDGQATFGSKANLTTAVLSGSSVRILLTSDNFLTSVQNVKTIGANVCGQALMQISKASYDSFQDKAYWWFLNVCTTGQVHINRYYVGSNVSNGINKDTHEIKWFIRDFIEKAMMQNNDTAISGSITDVMDDVEVGSDIRVLADGYAATMNSVQIGANKDLVVGQAVWHVSQKTVRPNSEFQGNDYWWFTSWATDGTFAASRWQIGDHTSRGE</sequence>
<reference evidence="2" key="1">
    <citation type="journal article" date="2019" name="bioRxiv">
        <title>The Genome of the Zebra Mussel, Dreissena polymorpha: A Resource for Invasive Species Research.</title>
        <authorList>
            <person name="McCartney M.A."/>
            <person name="Auch B."/>
            <person name="Kono T."/>
            <person name="Mallez S."/>
            <person name="Zhang Y."/>
            <person name="Obille A."/>
            <person name="Becker A."/>
            <person name="Abrahante J.E."/>
            <person name="Garbe J."/>
            <person name="Badalamenti J.P."/>
            <person name="Herman A."/>
            <person name="Mangelson H."/>
            <person name="Liachko I."/>
            <person name="Sullivan S."/>
            <person name="Sone E.D."/>
            <person name="Koren S."/>
            <person name="Silverstein K.A.T."/>
            <person name="Beckman K.B."/>
            <person name="Gohl D.M."/>
        </authorList>
    </citation>
    <scope>NUCLEOTIDE SEQUENCE</scope>
    <source>
        <strain evidence="2">Duluth1</strain>
        <tissue evidence="2">Whole animal</tissue>
    </source>
</reference>
<comment type="caution">
    <text evidence="2">The sequence shown here is derived from an EMBL/GenBank/DDBJ whole genome shotgun (WGS) entry which is preliminary data.</text>
</comment>
<keyword evidence="3" id="KW-1185">Reference proteome</keyword>
<keyword evidence="1" id="KW-0732">Signal</keyword>
<evidence type="ECO:0000313" key="2">
    <source>
        <dbReference type="EMBL" id="KAH3748738.1"/>
    </source>
</evidence>
<dbReference type="AlphaFoldDB" id="A0A9D4DH26"/>
<name>A0A9D4DH26_DREPO</name>
<dbReference type="Proteomes" id="UP000828390">
    <property type="component" value="Unassembled WGS sequence"/>
</dbReference>
<feature type="chain" id="PRO_5039593908" evidence="1">
    <location>
        <begin position="19"/>
        <end position="244"/>
    </location>
</feature>
<dbReference type="EMBL" id="JAIWYP010000010">
    <property type="protein sequence ID" value="KAH3748738.1"/>
    <property type="molecule type" value="Genomic_DNA"/>
</dbReference>
<evidence type="ECO:0000256" key="1">
    <source>
        <dbReference type="SAM" id="SignalP"/>
    </source>
</evidence>
<feature type="signal peptide" evidence="1">
    <location>
        <begin position="1"/>
        <end position="18"/>
    </location>
</feature>